<dbReference type="InterPro" id="IPR029056">
    <property type="entry name" value="Ribokinase-like"/>
</dbReference>
<dbReference type="GO" id="GO:0007155">
    <property type="term" value="P:cell adhesion"/>
    <property type="evidence" value="ECO:0007669"/>
    <property type="project" value="UniProtKB-KW"/>
</dbReference>
<feature type="compositionally biased region" description="Pro residues" evidence="33">
    <location>
        <begin position="837"/>
        <end position="847"/>
    </location>
</feature>
<dbReference type="Gene3D" id="1.20.120.810">
    <property type="entry name" value="Vinculin, Vh2 four-helix bundle"/>
    <property type="match status" value="3"/>
</dbReference>
<evidence type="ECO:0000256" key="27">
    <source>
        <dbReference type="ARBA" id="ARBA00023212"/>
    </source>
</evidence>
<comment type="cofactor">
    <cofactor evidence="1">
        <name>Mg(2+)</name>
        <dbReference type="ChEBI" id="CHEBI:18420"/>
    </cofactor>
</comment>
<keyword evidence="20" id="KW-0067">ATP-binding</keyword>
<dbReference type="Gene3D" id="1.20.120.230">
    <property type="entry name" value="Alpha-catenin/vinculin-like"/>
    <property type="match status" value="2"/>
</dbReference>
<dbReference type="SUPFAM" id="SSF47220">
    <property type="entry name" value="alpha-catenin/vinculin-like"/>
    <property type="match status" value="6"/>
</dbReference>
<dbReference type="InterPro" id="IPR000633">
    <property type="entry name" value="Vinculin_CS"/>
</dbReference>
<keyword evidence="15" id="KW-0808">Transferase</keyword>
<feature type="active site" description="Proton acceptor" evidence="32">
    <location>
        <position position="1437"/>
    </location>
</feature>
<evidence type="ECO:0000256" key="22">
    <source>
        <dbReference type="ARBA" id="ARBA00022889"/>
    </source>
</evidence>
<keyword evidence="23" id="KW-0965">Cell junction</keyword>
<keyword evidence="28" id="KW-0966">Cell projection</keyword>
<comment type="function">
    <text evidence="30">Actin filament (F-actin)-binding protein involved in cell-matrix adhesion and cell-cell adhesion. Regulates cell-surface E-cadherin expression and potentiates mechanosensing by the E-cadherin complex. May also play important roles in cell morphology and locomotion.</text>
</comment>
<evidence type="ECO:0000256" key="8">
    <source>
        <dbReference type="ARBA" id="ARBA00008376"/>
    </source>
</evidence>
<keyword evidence="18" id="KW-0547">Nucleotide-binding</keyword>
<keyword evidence="19" id="KW-0418">Kinase</keyword>
<dbReference type="EC" id="2.7.1.20" evidence="10"/>
<dbReference type="InterPro" id="IPR006077">
    <property type="entry name" value="Vinculin/catenin"/>
</dbReference>
<evidence type="ECO:0000256" key="31">
    <source>
        <dbReference type="ARBA" id="ARBA00033411"/>
    </source>
</evidence>
<dbReference type="FunFam" id="1.20.120.810:FF:000003">
    <property type="entry name" value="Vinculin b"/>
    <property type="match status" value="1"/>
</dbReference>
<dbReference type="GO" id="GO:0044209">
    <property type="term" value="P:AMP salvage"/>
    <property type="evidence" value="ECO:0007669"/>
    <property type="project" value="UniProtKB-UniPathway"/>
</dbReference>
<keyword evidence="27" id="KW-0206">Cytoskeleton</keyword>
<dbReference type="Xenbase" id="XB-GENE-5759106">
    <property type="gene designation" value="vcl"/>
</dbReference>
<keyword evidence="12" id="KW-1003">Cell membrane</keyword>
<dbReference type="InParanoid" id="A0A803JIW2"/>
<evidence type="ECO:0000259" key="34">
    <source>
        <dbReference type="Pfam" id="PF00294"/>
    </source>
</evidence>
<evidence type="ECO:0000256" key="2">
    <source>
        <dbReference type="ARBA" id="ARBA00004188"/>
    </source>
</evidence>
<accession>A0A803JIW2</accession>
<dbReference type="Gene3D" id="3.30.1110.10">
    <property type="match status" value="1"/>
</dbReference>
<dbReference type="FunFam" id="1.20.120.230:FF:000013">
    <property type="entry name" value="Vinculin b"/>
    <property type="match status" value="1"/>
</dbReference>
<evidence type="ECO:0000256" key="32">
    <source>
        <dbReference type="PIRSR" id="PIRSR601805-1"/>
    </source>
</evidence>
<comment type="subcellular location">
    <subcellularLocation>
        <location evidence="6">Cell junction</location>
        <location evidence="6">Adherens junction</location>
    </subcellularLocation>
    <subcellularLocation>
        <location evidence="4">Cell junction</location>
        <location evidence="4">Focal adhesion</location>
    </subcellularLocation>
    <subcellularLocation>
        <location evidence="5">Cell membrane</location>
        <location evidence="5">Sarcolemma</location>
        <topology evidence="5">Peripheral membrane protein</topology>
        <orientation evidence="5">Cytoplasmic side</orientation>
    </subcellularLocation>
    <subcellularLocation>
        <location evidence="2">Cell projection</location>
        <location evidence="2">Podosome</location>
    </subcellularLocation>
    <subcellularLocation>
        <location evidence="3">Cytoplasm</location>
        <location evidence="3">Cytoskeleton</location>
    </subcellularLocation>
</comment>
<name>A0A803JIW2_XENTR</name>
<dbReference type="Bgee" id="ENSXETG00000007084">
    <property type="expression patterns" value="Expressed in heart and 16 other cell types or tissues"/>
</dbReference>
<dbReference type="Pfam" id="PF00294">
    <property type="entry name" value="PfkB"/>
    <property type="match status" value="1"/>
</dbReference>
<evidence type="ECO:0000256" key="14">
    <source>
        <dbReference type="ARBA" id="ARBA00022553"/>
    </source>
</evidence>
<evidence type="ECO:0000256" key="7">
    <source>
        <dbReference type="ARBA" id="ARBA00004801"/>
    </source>
</evidence>
<evidence type="ECO:0000256" key="5">
    <source>
        <dbReference type="ARBA" id="ARBA00004278"/>
    </source>
</evidence>
<dbReference type="PROSITE" id="PS00584">
    <property type="entry name" value="PFKB_KINASES_2"/>
    <property type="match status" value="1"/>
</dbReference>
<dbReference type="Gene3D" id="3.40.1190.20">
    <property type="match status" value="1"/>
</dbReference>
<protein>
    <recommendedName>
        <fullName evidence="11">Vinculin</fullName>
        <ecNumber evidence="10">2.7.1.20</ecNumber>
    </recommendedName>
    <alternativeName>
        <fullName evidence="31">Metavinculin</fullName>
    </alternativeName>
</protein>
<dbReference type="GO" id="GO:0005198">
    <property type="term" value="F:structural molecule activity"/>
    <property type="evidence" value="ECO:0007669"/>
    <property type="project" value="InterPro"/>
</dbReference>
<gene>
    <name evidence="35" type="primary">vcl</name>
</gene>
<evidence type="ECO:0000256" key="20">
    <source>
        <dbReference type="ARBA" id="ARBA00022840"/>
    </source>
</evidence>
<dbReference type="InterPro" id="IPR017997">
    <property type="entry name" value="Vinculin"/>
</dbReference>
<evidence type="ECO:0000256" key="9">
    <source>
        <dbReference type="ARBA" id="ARBA00010688"/>
    </source>
</evidence>
<evidence type="ECO:0000256" key="29">
    <source>
        <dbReference type="ARBA" id="ARBA00023288"/>
    </source>
</evidence>
<feature type="domain" description="Carbohydrate kinase PfkB" evidence="34">
    <location>
        <begin position="1164"/>
        <end position="1476"/>
    </location>
</feature>
<evidence type="ECO:0000256" key="1">
    <source>
        <dbReference type="ARBA" id="ARBA00001946"/>
    </source>
</evidence>
<dbReference type="GO" id="GO:0051015">
    <property type="term" value="F:actin filament binding"/>
    <property type="evidence" value="ECO:0007669"/>
    <property type="project" value="InterPro"/>
</dbReference>
<evidence type="ECO:0000256" key="24">
    <source>
        <dbReference type="ARBA" id="ARBA00023136"/>
    </source>
</evidence>
<evidence type="ECO:0000256" key="17">
    <source>
        <dbReference type="ARBA" id="ARBA00022737"/>
    </source>
</evidence>
<dbReference type="GO" id="GO:0042383">
    <property type="term" value="C:sarcolemma"/>
    <property type="evidence" value="ECO:0007669"/>
    <property type="project" value="UniProtKB-SubCell"/>
</dbReference>
<dbReference type="GO" id="GO:0006169">
    <property type="term" value="P:adenosine salvage"/>
    <property type="evidence" value="ECO:0007669"/>
    <property type="project" value="UniProtKB-ARBA"/>
</dbReference>
<dbReference type="FunFam" id="1.20.120.230:FF:000041">
    <property type="entry name" value="Vinculin"/>
    <property type="match status" value="1"/>
</dbReference>
<keyword evidence="21" id="KW-0460">Magnesium</keyword>
<dbReference type="FunFam" id="1.20.120.230:FF:000010">
    <property type="entry name" value="Vinculin a"/>
    <property type="match status" value="1"/>
</dbReference>
<evidence type="ECO:0000256" key="11">
    <source>
        <dbReference type="ARBA" id="ARBA00014125"/>
    </source>
</evidence>
<feature type="region of interest" description="Disordered" evidence="33">
    <location>
        <begin position="905"/>
        <end position="945"/>
    </location>
</feature>
<dbReference type="PANTHER" id="PTHR46180">
    <property type="entry name" value="VINCULIN"/>
    <property type="match status" value="1"/>
</dbReference>
<dbReference type="UniPathway" id="UPA00588">
    <property type="reaction ID" value="UER00659"/>
</dbReference>
<evidence type="ECO:0000313" key="35">
    <source>
        <dbReference type="Ensembl" id="ENSXETP00000107866"/>
    </source>
</evidence>
<comment type="similarity">
    <text evidence="9">Belongs to the carbohydrate kinase PfkB family.</text>
</comment>
<comment type="pathway">
    <text evidence="7">Purine metabolism; AMP biosynthesis via salvage pathway; AMP from adenosine: step 1/1.</text>
</comment>
<keyword evidence="26" id="KW-0009">Actin-binding</keyword>
<dbReference type="PROSITE" id="PS00664">
    <property type="entry name" value="VINCULIN_2"/>
    <property type="match status" value="2"/>
</dbReference>
<dbReference type="InterPro" id="IPR011611">
    <property type="entry name" value="PfkB_dom"/>
</dbReference>
<keyword evidence="29" id="KW-0449">Lipoprotein</keyword>
<keyword evidence="14" id="KW-0597">Phosphoprotein</keyword>
<keyword evidence="13" id="KW-0963">Cytoplasm</keyword>
<dbReference type="FunCoup" id="A0A803JIW2">
    <property type="interactions" value="1351"/>
</dbReference>
<feature type="compositionally biased region" description="Acidic residues" evidence="33">
    <location>
        <begin position="934"/>
        <end position="945"/>
    </location>
</feature>
<reference evidence="35" key="1">
    <citation type="journal article" date="2010" name="Science">
        <title>The genome of the Western clawed frog Xenopus tropicalis.</title>
        <authorList>
            <person name="Hellsten U."/>
            <person name="Harland R.M."/>
            <person name="Gilchrist M.J."/>
            <person name="Hendrix D."/>
            <person name="Jurka J."/>
            <person name="Kapitonov V."/>
            <person name="Ovcharenko I."/>
            <person name="Putnam N.H."/>
            <person name="Shu S."/>
            <person name="Taher L."/>
            <person name="Blitz I.L."/>
            <person name="Blumberg B."/>
            <person name="Dichmann D.S."/>
            <person name="Dubchak I."/>
            <person name="Amaya E."/>
            <person name="Detter J.C."/>
            <person name="Fletcher R."/>
            <person name="Gerhard D.S."/>
            <person name="Goodstein D."/>
            <person name="Graves T."/>
            <person name="Grigoriev I.V."/>
            <person name="Grimwood J."/>
            <person name="Kawashima T."/>
            <person name="Lindquist E."/>
            <person name="Lucas S.M."/>
            <person name="Mead P.E."/>
            <person name="Mitros T."/>
            <person name="Ogino H."/>
            <person name="Ohta Y."/>
            <person name="Poliakov A.V."/>
            <person name="Pollet N."/>
            <person name="Robert J."/>
            <person name="Salamov A."/>
            <person name="Sater A.K."/>
            <person name="Schmutz J."/>
            <person name="Terry A."/>
            <person name="Vize P.D."/>
            <person name="Warren W.C."/>
            <person name="Wells D."/>
            <person name="Wills A."/>
            <person name="Wilson R.K."/>
            <person name="Zimmerman L.B."/>
            <person name="Zorn A.M."/>
            <person name="Grainger R."/>
            <person name="Grammer T."/>
            <person name="Khokha M.K."/>
            <person name="Richardson P.M."/>
            <person name="Rokhsar D.S."/>
        </authorList>
    </citation>
    <scope>NUCLEOTIDE SEQUENCE [LARGE SCALE GENOMIC DNA]</scope>
    <source>
        <strain evidence="35">Nigerian</strain>
    </source>
</reference>
<dbReference type="GO" id="GO:0005912">
    <property type="term" value="C:adherens junction"/>
    <property type="evidence" value="ECO:0007669"/>
    <property type="project" value="UniProtKB-SubCell"/>
</dbReference>
<comment type="similarity">
    <text evidence="8">Belongs to the vinculin/alpha-catenin family.</text>
</comment>
<dbReference type="GO" id="GO:0005925">
    <property type="term" value="C:focal adhesion"/>
    <property type="evidence" value="ECO:0007669"/>
    <property type="project" value="UniProtKB-SubCell"/>
</dbReference>
<dbReference type="GO" id="GO:0004001">
    <property type="term" value="F:adenosine kinase activity"/>
    <property type="evidence" value="ECO:0007669"/>
    <property type="project" value="UniProtKB-EC"/>
</dbReference>
<evidence type="ECO:0000256" key="21">
    <source>
        <dbReference type="ARBA" id="ARBA00022842"/>
    </source>
</evidence>
<evidence type="ECO:0000256" key="3">
    <source>
        <dbReference type="ARBA" id="ARBA00004245"/>
    </source>
</evidence>
<reference evidence="35" key="2">
    <citation type="submission" date="2021-03" db="UniProtKB">
        <authorList>
            <consortium name="Ensembl"/>
        </authorList>
    </citation>
    <scope>IDENTIFICATION</scope>
</reference>
<evidence type="ECO:0000256" key="15">
    <source>
        <dbReference type="ARBA" id="ARBA00022679"/>
    </source>
</evidence>
<evidence type="ECO:0000256" key="6">
    <source>
        <dbReference type="ARBA" id="ARBA00004536"/>
    </source>
</evidence>
<keyword evidence="22" id="KW-0130">Cell adhesion</keyword>
<dbReference type="InterPro" id="IPR036723">
    <property type="entry name" value="Alpha-catenin/vinculin-like_sf"/>
</dbReference>
<dbReference type="Pfam" id="PF01044">
    <property type="entry name" value="Vinculin"/>
    <property type="match status" value="2"/>
</dbReference>
<evidence type="ECO:0000256" key="10">
    <source>
        <dbReference type="ARBA" id="ARBA00012119"/>
    </source>
</evidence>
<evidence type="ECO:0000256" key="18">
    <source>
        <dbReference type="ARBA" id="ARBA00022741"/>
    </source>
</evidence>
<dbReference type="PROSITE" id="PS00663">
    <property type="entry name" value="VINCULIN_1"/>
    <property type="match status" value="1"/>
</dbReference>
<keyword evidence="17" id="KW-0677">Repeat</keyword>
<evidence type="ECO:0000256" key="33">
    <source>
        <dbReference type="SAM" id="MobiDB-lite"/>
    </source>
</evidence>
<evidence type="ECO:0000256" key="13">
    <source>
        <dbReference type="ARBA" id="ARBA00022490"/>
    </source>
</evidence>
<evidence type="ECO:0000256" key="26">
    <source>
        <dbReference type="ARBA" id="ARBA00023203"/>
    </source>
</evidence>
<feature type="compositionally biased region" description="Pro residues" evidence="33">
    <location>
        <begin position="859"/>
        <end position="875"/>
    </location>
</feature>
<dbReference type="FunFam" id="3.30.1110.10:FF:000001">
    <property type="entry name" value="Adenosine kinase a"/>
    <property type="match status" value="1"/>
</dbReference>
<dbReference type="InterPro" id="IPR002173">
    <property type="entry name" value="Carboh/pur_kinase_PfkB_CS"/>
</dbReference>
<evidence type="ECO:0000256" key="30">
    <source>
        <dbReference type="ARBA" id="ARBA00024757"/>
    </source>
</evidence>
<dbReference type="CDD" id="cd01168">
    <property type="entry name" value="adenosine_kinase"/>
    <property type="match status" value="1"/>
</dbReference>
<dbReference type="GeneTree" id="ENSGT01030000234543"/>
<keyword evidence="25" id="KW-0564">Palmitate</keyword>
<dbReference type="FunFam" id="1.20.120.810:FF:000001">
    <property type="entry name" value="Vinculin a"/>
    <property type="match status" value="1"/>
</dbReference>
<dbReference type="FunFam" id="3.40.1190.20:FF:000006">
    <property type="entry name" value="Adenosine kinase 2"/>
    <property type="match status" value="1"/>
</dbReference>
<dbReference type="Ensembl" id="ENSXETT00000124044">
    <property type="protein sequence ID" value="ENSXETP00000107866"/>
    <property type="gene ID" value="ENSXETG00000007084"/>
</dbReference>
<dbReference type="InterPro" id="IPR001805">
    <property type="entry name" value="Adenokinase"/>
</dbReference>
<evidence type="ECO:0000256" key="25">
    <source>
        <dbReference type="ARBA" id="ARBA00023139"/>
    </source>
</evidence>
<evidence type="ECO:0000256" key="16">
    <source>
        <dbReference type="ARBA" id="ARBA00022726"/>
    </source>
</evidence>
<keyword evidence="16" id="KW-0660">Purine salvage</keyword>
<evidence type="ECO:0000256" key="23">
    <source>
        <dbReference type="ARBA" id="ARBA00022949"/>
    </source>
</evidence>
<organism evidence="35">
    <name type="scientific">Xenopus tropicalis</name>
    <name type="common">Western clawed frog</name>
    <name type="synonym">Silurana tropicalis</name>
    <dbReference type="NCBI Taxonomy" id="8364"/>
    <lineage>
        <taxon>Eukaryota</taxon>
        <taxon>Metazoa</taxon>
        <taxon>Chordata</taxon>
        <taxon>Craniata</taxon>
        <taxon>Vertebrata</taxon>
        <taxon>Euteleostomi</taxon>
        <taxon>Amphibia</taxon>
        <taxon>Batrachia</taxon>
        <taxon>Anura</taxon>
        <taxon>Pipoidea</taxon>
        <taxon>Pipidae</taxon>
        <taxon>Xenopodinae</taxon>
        <taxon>Xenopus</taxon>
        <taxon>Silurana</taxon>
    </lineage>
</organism>
<dbReference type="GO" id="GO:0030016">
    <property type="term" value="C:myofibril"/>
    <property type="evidence" value="ECO:0007669"/>
    <property type="project" value="UniProtKB-ARBA"/>
</dbReference>
<dbReference type="PRINTS" id="PR00989">
    <property type="entry name" value="ADENOKINASE"/>
</dbReference>
<dbReference type="SUPFAM" id="SSF53613">
    <property type="entry name" value="Ribokinase-like"/>
    <property type="match status" value="1"/>
</dbReference>
<dbReference type="FunFam" id="1.20.120.810:FF:000002">
    <property type="entry name" value="Vinculin b"/>
    <property type="match status" value="1"/>
</dbReference>
<evidence type="ECO:0000256" key="19">
    <source>
        <dbReference type="ARBA" id="ARBA00022777"/>
    </source>
</evidence>
<evidence type="ECO:0000256" key="12">
    <source>
        <dbReference type="ARBA" id="ARBA00022475"/>
    </source>
</evidence>
<evidence type="ECO:0000256" key="4">
    <source>
        <dbReference type="ARBA" id="ARBA00004246"/>
    </source>
</evidence>
<evidence type="ECO:0000256" key="28">
    <source>
        <dbReference type="ARBA" id="ARBA00023273"/>
    </source>
</evidence>
<dbReference type="GO" id="GO:0002102">
    <property type="term" value="C:podosome"/>
    <property type="evidence" value="ECO:0007669"/>
    <property type="project" value="UniProtKB-SubCell"/>
</dbReference>
<feature type="region of interest" description="Disordered" evidence="33">
    <location>
        <begin position="836"/>
        <end position="886"/>
    </location>
</feature>
<keyword evidence="24" id="KW-0472">Membrane</keyword>
<proteinExistence type="inferred from homology"/>
<sequence>MPVFHTKTIESILEPVAQQISHLVIMHEEGEVDGKAIPELTAPVAAVQAAVSNLVRVGKETVQTTEDQIMKRDMPPAFIKVENACAKLVQAAQMLHADPYSVPARDYLIDGSRGILSGTSDLLLTFDEAEVRKIIRVCKGILEYLTVAEVVESMEDLVTYTKNLGPGMTKMAKMIDERQQELTHQEHRVMLVNSMNTVKDLLPVLISAMKIFVTTKNSRSQGIEEALKNRNFTVEKMSAEINEIIRVLQLTSWDEDAWASKDTEAMKRALALIDSKINQAKGWLRDPNAPPGDVGEQAVRQILDEAGKVGELCAGTERKDILGICRTLGQMTDQVSDLRARGQGATPIAMQKAQQVSQGLDVLTSKVKNAAHKLEALTNSKQAIGKKIDAAQSWLADPNGGPEGEENIRTILAEAKKIADLCEDPKDKEDILRSLGEIAALTAKLTDLRRQGKGDSHEARALAKQIATSLQNLQTKVNRAVANSRPVKAAVNMEGKVEQAQRWIDNPSVDDKGVGQAAIRGLVAEGRRLANSMIGPFRQDMMAKCDRVEQLAGQLAELALRGEGDTPLAQAVAAQLQEALKDLKGKMQEAMTQEVSDVFSDTTTPIKLLAVAATSPSDTPNRDEVFEERATNFESHSARLGATAEKAAAVGSANKATVEGIQAAVKSARELTPQVVSAARILLRNPGNQAAYEHFETMKNQWIDNVEKMTGLVDEAIDTRSLLDASEEAIKKDIDKCKVAMANMQPQMLVAGATSIARRANRILLVAKREMENSEDPKFRDAVKNASDELSKTISPMVMEAKAVAGNISNPALQKGFLDSGYRILGAVAKVREAFQPPEPEFPPPPDLDQLRLSDEAAPPKPPLPEGEVPPPRPPPPEEKDEEFPEQKVGEVVNQPMMVAARQLHDEARKWSSKSPGNSDYPAPQGREAVVSEVEQEQEEEEEEASVEFALSSDIEDDYEPELLLVPEGQPVNQPMLAAAQSLHREATKWSSKGNDIIAAAKRMALLMAEMSRLVRGGSGNKRALIQCAKDIAKASDEVTKLAKEVAKQCTDKRIRTNLLQVCERIPTISTQLKILSTVKATMLGRTNISDEESEQATEMLVHNAQNLMQSVKETVREAEAASIKIRTDAGCTLRWARKTPWENLLFGMGNPLLDICAVVDKDFLDKYGLKANDQILAEDKHKELFEELVKKFKVEYHAGGSTQNSVKVAQWMIQKPYKVATFFGCIGTDKFGEILKKKAEEAHVDAHYYEQSEQPTGTCAACITGENRSLVAHLAAANCYDKTKHLDLKENWELVQKAKVYYIAGFFLTVSPESILKVATQSSEQNKVFCMNLSAPFISQFYKDPLMKVMPYVDILFGNETEAATFAREQGFETEDIKEIAKKAQALQKVNSKRPRIVIFTQGQDDTIVATDNDVVAFPVIEIDQSKIVDTNGAGDAFVGGFLSQLVSDQPLEECVRAGHYSANVVIRRAGCTFPEKPDFK</sequence>
<dbReference type="GO" id="GO:0005524">
    <property type="term" value="F:ATP binding"/>
    <property type="evidence" value="ECO:0007669"/>
    <property type="project" value="UniProtKB-KW"/>
</dbReference>